<accession>A0A0B1TP28</accession>
<dbReference type="Proteomes" id="UP000053660">
    <property type="component" value="Unassembled WGS sequence"/>
</dbReference>
<name>A0A0B1TP28_OESDE</name>
<evidence type="ECO:0000313" key="2">
    <source>
        <dbReference type="EMBL" id="KHJ97572.1"/>
    </source>
</evidence>
<reference evidence="2 3" key="1">
    <citation type="submission" date="2014-03" db="EMBL/GenBank/DDBJ databases">
        <title>Draft genome of the hookworm Oesophagostomum dentatum.</title>
        <authorList>
            <person name="Mitreva M."/>
        </authorList>
    </citation>
    <scope>NUCLEOTIDE SEQUENCE [LARGE SCALE GENOMIC DNA]</scope>
    <source>
        <strain evidence="2 3">OD-Hann</strain>
    </source>
</reference>
<evidence type="ECO:0000256" key="1">
    <source>
        <dbReference type="SAM" id="MobiDB-lite"/>
    </source>
</evidence>
<dbReference type="OrthoDB" id="5877269at2759"/>
<feature type="compositionally biased region" description="Low complexity" evidence="1">
    <location>
        <begin position="765"/>
        <end position="779"/>
    </location>
</feature>
<keyword evidence="3" id="KW-1185">Reference proteome</keyword>
<gene>
    <name evidence="2" type="ORF">OESDEN_02451</name>
</gene>
<feature type="compositionally biased region" description="Polar residues" evidence="1">
    <location>
        <begin position="696"/>
        <end position="705"/>
    </location>
</feature>
<dbReference type="AlphaFoldDB" id="A0A0B1TP28"/>
<feature type="region of interest" description="Disordered" evidence="1">
    <location>
        <begin position="159"/>
        <end position="278"/>
    </location>
</feature>
<feature type="region of interest" description="Disordered" evidence="1">
    <location>
        <begin position="756"/>
        <end position="782"/>
    </location>
</feature>
<evidence type="ECO:0000313" key="3">
    <source>
        <dbReference type="Proteomes" id="UP000053660"/>
    </source>
</evidence>
<feature type="compositionally biased region" description="Polar residues" evidence="1">
    <location>
        <begin position="254"/>
        <end position="268"/>
    </location>
</feature>
<organism evidence="2 3">
    <name type="scientific">Oesophagostomum dentatum</name>
    <name type="common">Nodular worm</name>
    <dbReference type="NCBI Taxonomy" id="61180"/>
    <lineage>
        <taxon>Eukaryota</taxon>
        <taxon>Metazoa</taxon>
        <taxon>Ecdysozoa</taxon>
        <taxon>Nematoda</taxon>
        <taxon>Chromadorea</taxon>
        <taxon>Rhabditida</taxon>
        <taxon>Rhabditina</taxon>
        <taxon>Rhabditomorpha</taxon>
        <taxon>Strongyloidea</taxon>
        <taxon>Strongylidae</taxon>
        <taxon>Oesophagostomum</taxon>
    </lineage>
</organism>
<feature type="compositionally biased region" description="Basic residues" evidence="1">
    <location>
        <begin position="217"/>
        <end position="233"/>
    </location>
</feature>
<sequence length="871" mass="99291">MVPTHLTKKLAERGLIEFQHSHSSQEALGDLPVLPYQELEYVPLHMPSESSDHAEHRTGTTTSGGEVVATYDNQSDDEPFTFDKVEYVSEHEHTSSEPIVTEVVHEKKIIEEVHSSTSHQSSIQEVKQQNTQQFSSGTQQYQPYGEVKESSEWTHKGGDEAKELVPHVVGPRVRDNPRPATVEPGAYKITKYEFKSTSSKNEGGRQIISDTEESSRRHSQSRHTHKEHHHHRRQMDSESALSDTTDDVEIRTQMHLSPASTLVRQSTRPDSDLPPSTGAVKALRDRIELGGSDTEHKEVKQIDIFESLNEPKEDHKVEDIPRYEVNEQNRHAFHELYYRQQLDKPVTQERHHFRSSTGVSSYDEYARHQVVEPHEEVHLRHVGETTGKQTTHQYNEQVNVRRASEVQPAHRPYDETTGYVTRTTDERSQKGTSNQYHEFQQVNLRNVEPAARRQSTHHYNELEQVNLRNVYHPQGETTKRYEQTTEQVNVRRSYEPYHKEQTEHYDESVQVNIQGAAQPAQRGSTNQYHEFQQVNLRSVNQPVQKETTHQYNELQQVNLRSTQPVRRETYDQTVEQVNVRSAYQPYQKETTVRQSQYSTDQAYQQKQTTEKVTRTHDVSQTTGQGAVTKQTYTYTTKQPAEKLQCTCNNCAIHGRHTGPATTVTKRTDEVHELSYKPYMKTVEQVSKTTTKTGTTANALQKTSVEPQDDSRTHKRTTSIHRIEDVHSTGGGIHVGGVVGNLVDMRTAQNELYTTRGYVSQDKQHASSPVPTSPSPTAAARISRPYDDKYNSVRVVRNVRAFVNEWGQKDFVPPGGVPQPSSPKPVVSPTFNETAKVTTEMRNVTSPVQKVVVPTAAAPRSNYVTRTDVTKE</sequence>
<dbReference type="EMBL" id="KN549433">
    <property type="protein sequence ID" value="KHJ97572.1"/>
    <property type="molecule type" value="Genomic_DNA"/>
</dbReference>
<protein>
    <submittedName>
        <fullName evidence="2">Uncharacterized protein</fullName>
    </submittedName>
</protein>
<proteinExistence type="predicted"/>
<feature type="region of interest" description="Disordered" evidence="1">
    <location>
        <begin position="689"/>
        <end position="716"/>
    </location>
</feature>